<feature type="compositionally biased region" description="Acidic residues" evidence="1">
    <location>
        <begin position="365"/>
        <end position="379"/>
    </location>
</feature>
<keyword evidence="2" id="KW-1133">Transmembrane helix</keyword>
<feature type="compositionally biased region" description="Pro residues" evidence="1">
    <location>
        <begin position="196"/>
        <end position="206"/>
    </location>
</feature>
<evidence type="ECO:0000313" key="4">
    <source>
        <dbReference type="Proteomes" id="UP000279259"/>
    </source>
</evidence>
<proteinExistence type="predicted"/>
<feature type="compositionally biased region" description="Low complexity" evidence="1">
    <location>
        <begin position="181"/>
        <end position="195"/>
    </location>
</feature>
<gene>
    <name evidence="3" type="ORF">EHS25_009248</name>
</gene>
<feature type="region of interest" description="Disordered" evidence="1">
    <location>
        <begin position="358"/>
        <end position="380"/>
    </location>
</feature>
<dbReference type="PANTHER" id="PTHR34365">
    <property type="entry name" value="ENOLASE (DUF1399)"/>
    <property type="match status" value="1"/>
</dbReference>
<evidence type="ECO:0000313" key="3">
    <source>
        <dbReference type="EMBL" id="RSH91878.1"/>
    </source>
</evidence>
<dbReference type="AlphaFoldDB" id="A0A427YL85"/>
<feature type="region of interest" description="Disordered" evidence="1">
    <location>
        <begin position="84"/>
        <end position="213"/>
    </location>
</feature>
<keyword evidence="4" id="KW-1185">Reference proteome</keyword>
<feature type="compositionally biased region" description="Acidic residues" evidence="1">
    <location>
        <begin position="138"/>
        <end position="158"/>
    </location>
</feature>
<keyword evidence="2" id="KW-0812">Transmembrane</keyword>
<name>A0A427YL85_9TREE</name>
<reference evidence="3 4" key="1">
    <citation type="submission" date="2018-11" db="EMBL/GenBank/DDBJ databases">
        <title>Genome sequence of Saitozyma podzolica DSM 27192.</title>
        <authorList>
            <person name="Aliyu H."/>
            <person name="Gorte O."/>
            <person name="Ochsenreither K."/>
        </authorList>
    </citation>
    <scope>NUCLEOTIDE SEQUENCE [LARGE SCALE GENOMIC DNA]</scope>
    <source>
        <strain evidence="3 4">DSM 27192</strain>
    </source>
</reference>
<dbReference type="Proteomes" id="UP000279259">
    <property type="component" value="Unassembled WGS sequence"/>
</dbReference>
<feature type="compositionally biased region" description="Low complexity" evidence="1">
    <location>
        <begin position="95"/>
        <end position="123"/>
    </location>
</feature>
<evidence type="ECO:0000256" key="2">
    <source>
        <dbReference type="SAM" id="Phobius"/>
    </source>
</evidence>
<dbReference type="EMBL" id="RSCD01000007">
    <property type="protein sequence ID" value="RSH91878.1"/>
    <property type="molecule type" value="Genomic_DNA"/>
</dbReference>
<feature type="transmembrane region" description="Helical" evidence="2">
    <location>
        <begin position="262"/>
        <end position="286"/>
    </location>
</feature>
<evidence type="ECO:0000256" key="1">
    <source>
        <dbReference type="SAM" id="MobiDB-lite"/>
    </source>
</evidence>
<dbReference type="InterPro" id="IPR009836">
    <property type="entry name" value="GRDP-like"/>
</dbReference>
<feature type="compositionally biased region" description="Acidic residues" evidence="1">
    <location>
        <begin position="167"/>
        <end position="177"/>
    </location>
</feature>
<protein>
    <submittedName>
        <fullName evidence="3">Uncharacterized protein</fullName>
    </submittedName>
</protein>
<dbReference type="PANTHER" id="PTHR34365:SF7">
    <property type="entry name" value="GLYCINE-RICH DOMAIN-CONTAINING PROTEIN 1"/>
    <property type="match status" value="1"/>
</dbReference>
<organism evidence="3 4">
    <name type="scientific">Saitozyma podzolica</name>
    <dbReference type="NCBI Taxonomy" id="1890683"/>
    <lineage>
        <taxon>Eukaryota</taxon>
        <taxon>Fungi</taxon>
        <taxon>Dikarya</taxon>
        <taxon>Basidiomycota</taxon>
        <taxon>Agaricomycotina</taxon>
        <taxon>Tremellomycetes</taxon>
        <taxon>Tremellales</taxon>
        <taxon>Trimorphomycetaceae</taxon>
        <taxon>Saitozyma</taxon>
    </lineage>
</organism>
<dbReference type="Pfam" id="PF07173">
    <property type="entry name" value="GRDP-like"/>
    <property type="match status" value="1"/>
</dbReference>
<comment type="caution">
    <text evidence="3">The sequence shown here is derived from an EMBL/GenBank/DDBJ whole genome shotgun (WGS) entry which is preliminary data.</text>
</comment>
<dbReference type="OrthoDB" id="2587819at2759"/>
<sequence>MVNFNPFPFFRLRRRGRSRHPKAKNILDLPYTKYNQRTMLPDMLDHISLLSAFHKQRAVVHDFHQYCLSAANDFLDWASAQPYPSRPGTPVDSGTPATPATPRTPASPATSATPASHASSSSSGLLPDAPHIPTEADAGTDADAETDAEPDTEAETEADDKSPTEASVEDAAEDAAEDPARAPTPESESESAPAPIQIPAPKPPRFPAEWTRRPTHPDELIGLPHSIGAVMAWHACLLNPKLYDTEVEKYPGMIGKRFHVKAIAVVVAVVVVVVVVVVAGPVVVVAEVVAEVVIVAVVVVAIAVVVVVAVAVAVAFAVLITNAIRSGAIPVEPDPEFGDPGPYISRYYPSENDLPSATTFAINPEPDESDSDYDPDEHEYGEGPAYDLPTTFTEWDPLEIAAAIVRQMKFVDNMYRIGWLRAEFFGADFGEGARQLVRGCVRYHAWLDLHSSVSGAHFLVPTLDIDLAWHTHQLHSGVLEYVKSPDIWGTTGTAGTYKADNLKVLGWFLGHDDTAGEGKLGNGLEMTEKLWKEKFGWRYTY</sequence>
<feature type="transmembrane region" description="Helical" evidence="2">
    <location>
        <begin position="292"/>
        <end position="320"/>
    </location>
</feature>
<keyword evidence="2" id="KW-0472">Membrane</keyword>
<accession>A0A427YL85</accession>